<evidence type="ECO:0000313" key="3">
    <source>
        <dbReference type="Proteomes" id="UP000762676"/>
    </source>
</evidence>
<evidence type="ECO:0008006" key="4">
    <source>
        <dbReference type="Google" id="ProtNLM"/>
    </source>
</evidence>
<organism evidence="2 3">
    <name type="scientific">Elysia marginata</name>
    <dbReference type="NCBI Taxonomy" id="1093978"/>
    <lineage>
        <taxon>Eukaryota</taxon>
        <taxon>Metazoa</taxon>
        <taxon>Spiralia</taxon>
        <taxon>Lophotrochozoa</taxon>
        <taxon>Mollusca</taxon>
        <taxon>Gastropoda</taxon>
        <taxon>Heterobranchia</taxon>
        <taxon>Euthyneura</taxon>
        <taxon>Panpulmonata</taxon>
        <taxon>Sacoglossa</taxon>
        <taxon>Placobranchoidea</taxon>
        <taxon>Plakobranchidae</taxon>
        <taxon>Elysia</taxon>
    </lineage>
</organism>
<proteinExistence type="predicted"/>
<gene>
    <name evidence="2" type="ORF">ElyMa_006796900</name>
</gene>
<name>A0AAV4J2E7_9GAST</name>
<dbReference type="AlphaFoldDB" id="A0AAV4J2E7"/>
<comment type="caution">
    <text evidence="2">The sequence shown here is derived from an EMBL/GenBank/DDBJ whole genome shotgun (WGS) entry which is preliminary data.</text>
</comment>
<dbReference type="EMBL" id="BMAT01013613">
    <property type="protein sequence ID" value="GFS16471.1"/>
    <property type="molecule type" value="Genomic_DNA"/>
</dbReference>
<protein>
    <recommendedName>
        <fullName evidence="4">Reverse transcriptase domain-containing protein</fullName>
    </recommendedName>
</protein>
<dbReference type="Proteomes" id="UP000762676">
    <property type="component" value="Unassembled WGS sequence"/>
</dbReference>
<evidence type="ECO:0000256" key="1">
    <source>
        <dbReference type="SAM" id="MobiDB-lite"/>
    </source>
</evidence>
<feature type="region of interest" description="Disordered" evidence="1">
    <location>
        <begin position="150"/>
        <end position="193"/>
    </location>
</feature>
<feature type="non-terminal residue" evidence="2">
    <location>
        <position position="1"/>
    </location>
</feature>
<sequence>RYRLDGSLFNLRRLQAHTKTQERLIRDLLFADDAALVAHTEQALQRITSCFAETSSLFGLEVSLKKTEVLHQPAPHDMYIQPRISINNTGLKATQQFTYLGSIISYDAKIDKEIDNRLSKASSSFGRLYKRVWKNKNLRATTKTRVYRAVVEPGPPHGPKHGPPHGPPPAQHAAQPDQRQSESTKCKIKPPNP</sequence>
<reference evidence="2 3" key="1">
    <citation type="journal article" date="2021" name="Elife">
        <title>Chloroplast acquisition without the gene transfer in kleptoplastic sea slugs, Plakobranchus ocellatus.</title>
        <authorList>
            <person name="Maeda T."/>
            <person name="Takahashi S."/>
            <person name="Yoshida T."/>
            <person name="Shimamura S."/>
            <person name="Takaki Y."/>
            <person name="Nagai Y."/>
            <person name="Toyoda A."/>
            <person name="Suzuki Y."/>
            <person name="Arimoto A."/>
            <person name="Ishii H."/>
            <person name="Satoh N."/>
            <person name="Nishiyama T."/>
            <person name="Hasebe M."/>
            <person name="Maruyama T."/>
            <person name="Minagawa J."/>
            <person name="Obokata J."/>
            <person name="Shigenobu S."/>
        </authorList>
    </citation>
    <scope>NUCLEOTIDE SEQUENCE [LARGE SCALE GENOMIC DNA]</scope>
</reference>
<evidence type="ECO:0000313" key="2">
    <source>
        <dbReference type="EMBL" id="GFS16471.1"/>
    </source>
</evidence>
<dbReference type="PANTHER" id="PTHR47027:SF20">
    <property type="entry name" value="REVERSE TRANSCRIPTASE-LIKE PROTEIN WITH RNA-DIRECTED DNA POLYMERASE DOMAIN"/>
    <property type="match status" value="1"/>
</dbReference>
<accession>A0AAV4J2E7</accession>
<keyword evidence="3" id="KW-1185">Reference proteome</keyword>
<dbReference type="PANTHER" id="PTHR47027">
    <property type="entry name" value="REVERSE TRANSCRIPTASE DOMAIN-CONTAINING PROTEIN"/>
    <property type="match status" value="1"/>
</dbReference>